<reference evidence="1 2" key="1">
    <citation type="submission" date="2018-08" db="EMBL/GenBank/DDBJ databases">
        <title>Jishengella sp. nov., isolated from a root of Azadirachta indica A. Juss. var. siamensis Valenton.</title>
        <authorList>
            <person name="Kuncharoen N."/>
            <person name="Tanasupawat S."/>
            <person name="Kudo T."/>
            <person name="Ohkuma M."/>
        </authorList>
    </citation>
    <scope>NUCLEOTIDE SEQUENCE [LARGE SCALE GENOMIC DNA]</scope>
    <source>
        <strain evidence="1 2">AZ1-13</strain>
    </source>
</reference>
<dbReference type="AlphaFoldDB" id="A0A418N1Y1"/>
<evidence type="ECO:0008006" key="3">
    <source>
        <dbReference type="Google" id="ProtNLM"/>
    </source>
</evidence>
<sequence length="104" mass="10503">MAAKTVAATAVEPAAEAVVPAPEAAPAPSVVTGAGDDFRRIQGVGPKMATALHDAGIQTYRQLADLDEAALRETIRGAGLRATASLATWPQQAKILAAEAGELG</sequence>
<accession>A0A418N1Y1</accession>
<comment type="caution">
    <text evidence="1">The sequence shown here is derived from an EMBL/GenBank/DDBJ whole genome shotgun (WGS) entry which is preliminary data.</text>
</comment>
<dbReference type="EMBL" id="QXEC01000001">
    <property type="protein sequence ID" value="RIV41610.1"/>
    <property type="molecule type" value="Genomic_DNA"/>
</dbReference>
<gene>
    <name evidence="1" type="ORF">D2L64_00690</name>
</gene>
<protein>
    <recommendedName>
        <fullName evidence="3">DUF4332 domain-containing protein</fullName>
    </recommendedName>
</protein>
<organism evidence="1 2">
    <name type="scientific">Micromonospora radicis</name>
    <dbReference type="NCBI Taxonomy" id="1894971"/>
    <lineage>
        <taxon>Bacteria</taxon>
        <taxon>Bacillati</taxon>
        <taxon>Actinomycetota</taxon>
        <taxon>Actinomycetes</taxon>
        <taxon>Micromonosporales</taxon>
        <taxon>Micromonosporaceae</taxon>
        <taxon>Micromonospora</taxon>
    </lineage>
</organism>
<dbReference type="Proteomes" id="UP000283832">
    <property type="component" value="Unassembled WGS sequence"/>
</dbReference>
<dbReference type="OrthoDB" id="3298812at2"/>
<proteinExistence type="predicted"/>
<evidence type="ECO:0000313" key="1">
    <source>
        <dbReference type="EMBL" id="RIV41610.1"/>
    </source>
</evidence>
<dbReference type="Gene3D" id="1.10.150.20">
    <property type="entry name" value="5' to 3' exonuclease, C-terminal subdomain"/>
    <property type="match status" value="1"/>
</dbReference>
<keyword evidence="2" id="KW-1185">Reference proteome</keyword>
<name>A0A418N1Y1_9ACTN</name>
<dbReference type="Pfam" id="PF14520">
    <property type="entry name" value="HHH_5"/>
    <property type="match status" value="1"/>
</dbReference>
<evidence type="ECO:0000313" key="2">
    <source>
        <dbReference type="Proteomes" id="UP000283832"/>
    </source>
</evidence>